<evidence type="ECO:0000259" key="1">
    <source>
        <dbReference type="Pfam" id="PF04230"/>
    </source>
</evidence>
<dbReference type="EMBL" id="CP050063">
    <property type="protein sequence ID" value="QIP12633.1"/>
    <property type="molecule type" value="Genomic_DNA"/>
</dbReference>
<dbReference type="Proteomes" id="UP000501802">
    <property type="component" value="Chromosome"/>
</dbReference>
<evidence type="ECO:0000313" key="3">
    <source>
        <dbReference type="Proteomes" id="UP000501802"/>
    </source>
</evidence>
<dbReference type="AlphaFoldDB" id="A0A6G9AKB3"/>
<keyword evidence="3" id="KW-1185">Reference proteome</keyword>
<proteinExistence type="predicted"/>
<protein>
    <recommendedName>
        <fullName evidence="1">Polysaccharide pyruvyl transferase domain-containing protein</fullName>
    </recommendedName>
</protein>
<dbReference type="KEGG" id="spib:G8759_08360"/>
<name>A0A6G9AKB3_9BACT</name>
<gene>
    <name evidence="2" type="ORF">G8759_08360</name>
</gene>
<evidence type="ECO:0000313" key="2">
    <source>
        <dbReference type="EMBL" id="QIP12633.1"/>
    </source>
</evidence>
<organism evidence="2 3">
    <name type="scientific">Spirosoma aureum</name>
    <dbReference type="NCBI Taxonomy" id="2692134"/>
    <lineage>
        <taxon>Bacteria</taxon>
        <taxon>Pseudomonadati</taxon>
        <taxon>Bacteroidota</taxon>
        <taxon>Cytophagia</taxon>
        <taxon>Cytophagales</taxon>
        <taxon>Cytophagaceae</taxon>
        <taxon>Spirosoma</taxon>
    </lineage>
</organism>
<dbReference type="RefSeq" id="WP_167206923.1">
    <property type="nucleotide sequence ID" value="NZ_CP050063.1"/>
</dbReference>
<reference evidence="2 3" key="1">
    <citation type="submission" date="2020-03" db="EMBL/GenBank/DDBJ databases">
        <authorList>
            <person name="Kim M.K."/>
        </authorList>
    </citation>
    <scope>NUCLEOTIDE SEQUENCE [LARGE SCALE GENOMIC DNA]</scope>
    <source>
        <strain evidence="2 3">BT328</strain>
    </source>
</reference>
<accession>A0A6G9AKB3</accession>
<sequence>MNKKVLIAGWFSFELGHPTAGDILALNVTCEWVEQAGYSYDIAFDLPFEGGVNWRLVEASTYSHVVFVCGPFEQSQYEADFLNRFNTCRLIGLNLSMLVPLEKWNPFDLLLERNSSLTVRPDIVFLSQEPQVPVVGICLVEPYPGALDSVANEAINRLVNSRQMAVVYIDTRLDSNNTHLRSSAEVESLIARVDVLLTTRLHGTVLALKNNVPVLAIDPEAGGAKIVAQAEKIGWPIVFKADELDDQVLANAFNYCLTDQARRKVQECRDNSMVMAKEIQNEFISELTHPIELEIKFQNRLANPVANKWMSDLSASSRIKPNWVNKLKKNSKKLVKTISYLTLPIPIYNYLLSRKR</sequence>
<dbReference type="InterPro" id="IPR007345">
    <property type="entry name" value="Polysacch_pyruvyl_Trfase"/>
</dbReference>
<dbReference type="Pfam" id="PF04230">
    <property type="entry name" value="PS_pyruv_trans"/>
    <property type="match status" value="1"/>
</dbReference>
<feature type="domain" description="Polysaccharide pyruvyl transferase" evidence="1">
    <location>
        <begin position="160"/>
        <end position="218"/>
    </location>
</feature>